<comment type="similarity">
    <text evidence="2">Belongs to the protein prenyltransferase subunit beta family.</text>
</comment>
<dbReference type="Gene3D" id="1.50.10.20">
    <property type="match status" value="1"/>
</dbReference>
<dbReference type="EC" id="2.5.1.59" evidence="9"/>
<dbReference type="GO" id="GO:0005953">
    <property type="term" value="C:CAAX-protein geranylgeranyltransferase complex"/>
    <property type="evidence" value="ECO:0007669"/>
    <property type="project" value="TreeGrafter"/>
</dbReference>
<dbReference type="Pfam" id="PF00432">
    <property type="entry name" value="Prenyltrans"/>
    <property type="match status" value="1"/>
</dbReference>
<evidence type="ECO:0000259" key="8">
    <source>
        <dbReference type="Pfam" id="PF00432"/>
    </source>
</evidence>
<keyword evidence="5" id="KW-0479">Metal-binding</keyword>
<comment type="cofactor">
    <cofactor evidence="1">
        <name>Zn(2+)</name>
        <dbReference type="ChEBI" id="CHEBI:29105"/>
    </cofactor>
</comment>
<evidence type="ECO:0000256" key="7">
    <source>
        <dbReference type="ARBA" id="ARBA00022833"/>
    </source>
</evidence>
<accession>A0A3G2SB97</accession>
<reference evidence="9 10" key="1">
    <citation type="submission" date="2018-10" db="EMBL/GenBank/DDBJ databases">
        <title>Complete genome sequence of Malassezia restricta CBS 7877.</title>
        <authorList>
            <person name="Morand S.C."/>
            <person name="Bertignac M."/>
            <person name="Iltis A."/>
            <person name="Kolder I."/>
            <person name="Pirovano W."/>
            <person name="Jourdain R."/>
            <person name="Clavaud C."/>
        </authorList>
    </citation>
    <scope>NUCLEOTIDE SEQUENCE [LARGE SCALE GENOMIC DNA]</scope>
    <source>
        <strain evidence="9 10">CBS 7877</strain>
    </source>
</reference>
<sequence>MLPAPYVRGDDQRMTFAYFCLGALDLLQQLDTVVSQSDREAYTSWVYGQQISSELGGGFRGSPAACRGHITMTYTALLILAILRDDFSRLDREALRTHISQLQQPDGSFACAQDSPEKDVRFSYCAFAIAYMLHDWSMMDKQAAIQYLLRCQHYESAFAQEPGLESHAGSTYCVVAALCLADNLNRIPCQPALERWVLSRQCQGSGFQGRPEKEPDTCYSFWCGASAKILGCHDKIDGMSDVNWILSAASPMGGIAKVPSEMPDILHSYLSIVALAMHAEDGVWAQDAPFARASGALNLSYASLNWIYAHLWSAPPEELIP</sequence>
<evidence type="ECO:0000256" key="2">
    <source>
        <dbReference type="ARBA" id="ARBA00010497"/>
    </source>
</evidence>
<dbReference type="PANTHER" id="PTHR11774:SF4">
    <property type="entry name" value="GERANYLGERANYL TRANSFERASE TYPE-1 SUBUNIT BETA"/>
    <property type="match status" value="1"/>
</dbReference>
<dbReference type="InterPro" id="IPR008930">
    <property type="entry name" value="Terpenoid_cyclase/PrenylTrfase"/>
</dbReference>
<dbReference type="PANTHER" id="PTHR11774">
    <property type="entry name" value="GERANYLGERANYL TRANSFERASE TYPE BETA SUBUNIT"/>
    <property type="match status" value="1"/>
</dbReference>
<evidence type="ECO:0000256" key="5">
    <source>
        <dbReference type="ARBA" id="ARBA00022723"/>
    </source>
</evidence>
<evidence type="ECO:0000313" key="9">
    <source>
        <dbReference type="EMBL" id="AYO44658.1"/>
    </source>
</evidence>
<dbReference type="SUPFAM" id="SSF48239">
    <property type="entry name" value="Terpenoid cyclases/Protein prenyltransferases"/>
    <property type="match status" value="1"/>
</dbReference>
<dbReference type="GO" id="GO:0004662">
    <property type="term" value="F:CAAX-protein geranylgeranyltransferase activity"/>
    <property type="evidence" value="ECO:0007669"/>
    <property type="project" value="UniProtKB-EC"/>
</dbReference>
<gene>
    <name evidence="9" type="primary">Pggt1b</name>
    <name evidence="9" type="ORF">DNF11_3708</name>
</gene>
<keyword evidence="10" id="KW-1185">Reference proteome</keyword>
<dbReference type="EMBL" id="CP033154">
    <property type="protein sequence ID" value="AYO44658.1"/>
    <property type="molecule type" value="Genomic_DNA"/>
</dbReference>
<keyword evidence="6" id="KW-0677">Repeat</keyword>
<evidence type="ECO:0000313" key="10">
    <source>
        <dbReference type="Proteomes" id="UP000269793"/>
    </source>
</evidence>
<dbReference type="OrthoDB" id="24893at2759"/>
<name>A0A3G2SB97_MALR7</name>
<dbReference type="Proteomes" id="UP000269793">
    <property type="component" value="Chromosome VII"/>
</dbReference>
<evidence type="ECO:0000256" key="6">
    <source>
        <dbReference type="ARBA" id="ARBA00022737"/>
    </source>
</evidence>
<dbReference type="STRING" id="425264.A0A3G2SB97"/>
<dbReference type="VEuPathDB" id="FungiDB:DNF11_3708"/>
<proteinExistence type="inferred from homology"/>
<protein>
    <submittedName>
        <fullName evidence="9">Geranylgeranyl transferase type-1 subunit beta</fullName>
        <ecNumber evidence="9">2.5.1.59</ecNumber>
    </submittedName>
</protein>
<keyword evidence="7" id="KW-0862">Zinc</keyword>
<dbReference type="InterPro" id="IPR001330">
    <property type="entry name" value="Prenyltrans"/>
</dbReference>
<evidence type="ECO:0000256" key="3">
    <source>
        <dbReference type="ARBA" id="ARBA00022602"/>
    </source>
</evidence>
<keyword evidence="3" id="KW-0637">Prenyltransferase</keyword>
<feature type="domain" description="Prenyltransferase alpha-alpha toroid" evidence="8">
    <location>
        <begin position="2"/>
        <end position="282"/>
    </location>
</feature>
<organism evidence="9 10">
    <name type="scientific">Malassezia restricta (strain ATCC 96810 / NBRC 103918 / CBS 7877)</name>
    <name type="common">Seborrheic dermatitis infection agent</name>
    <dbReference type="NCBI Taxonomy" id="425264"/>
    <lineage>
        <taxon>Eukaryota</taxon>
        <taxon>Fungi</taxon>
        <taxon>Dikarya</taxon>
        <taxon>Basidiomycota</taxon>
        <taxon>Ustilaginomycotina</taxon>
        <taxon>Malasseziomycetes</taxon>
        <taxon>Malasseziales</taxon>
        <taxon>Malasseziaceae</taxon>
        <taxon>Malassezia</taxon>
    </lineage>
</organism>
<evidence type="ECO:0000256" key="4">
    <source>
        <dbReference type="ARBA" id="ARBA00022679"/>
    </source>
</evidence>
<evidence type="ECO:0000256" key="1">
    <source>
        <dbReference type="ARBA" id="ARBA00001947"/>
    </source>
</evidence>
<dbReference type="GO" id="GO:0046872">
    <property type="term" value="F:metal ion binding"/>
    <property type="evidence" value="ECO:0007669"/>
    <property type="project" value="UniProtKB-KW"/>
</dbReference>
<dbReference type="InterPro" id="IPR045089">
    <property type="entry name" value="PGGT1B-like"/>
</dbReference>
<keyword evidence="4 9" id="KW-0808">Transferase</keyword>
<dbReference type="AlphaFoldDB" id="A0A3G2SB97"/>